<accession>A0A1H8B7J0</accession>
<dbReference type="EMBL" id="FOAP01000023">
    <property type="protein sequence ID" value="SEM78925.1"/>
    <property type="molecule type" value="Genomic_DNA"/>
</dbReference>
<proteinExistence type="predicted"/>
<sequence length="177" mass="19553">MNPLVHAELSWLGAQGLRERRDRILVTCAGLAPDLDGLSLLGGEAAYARYHHVLFHGYAGALLTAAVCAAFARQRLAVALLSLATFHLHLLCDLLGSGPGWGIVYFWPTSPREFFWRGQWDLASWQNALVGLGASLACLACALRWRRTVVELLSPRWDAEVTRTVRRRFLGSDDPSV</sequence>
<feature type="transmembrane region" description="Helical" evidence="1">
    <location>
        <begin position="53"/>
        <end position="72"/>
    </location>
</feature>
<protein>
    <submittedName>
        <fullName evidence="2">LexA-binding, inner membrane-associated putative hydrolase</fullName>
    </submittedName>
</protein>
<keyword evidence="1" id="KW-0812">Transmembrane</keyword>
<dbReference type="Pfam" id="PF04307">
    <property type="entry name" value="YdjM"/>
    <property type="match status" value="1"/>
</dbReference>
<dbReference type="RefSeq" id="WP_075010192.1">
    <property type="nucleotide sequence ID" value="NZ_FOAP01000023.1"/>
</dbReference>
<reference evidence="3" key="1">
    <citation type="submission" date="2016-10" db="EMBL/GenBank/DDBJ databases">
        <authorList>
            <person name="Varghese N."/>
            <person name="Submissions S."/>
        </authorList>
    </citation>
    <scope>NUCLEOTIDE SEQUENCE [LARGE SCALE GENOMIC DNA]</scope>
    <source>
        <strain evidence="3">DSM 17044</strain>
    </source>
</reference>
<dbReference type="Proteomes" id="UP000182719">
    <property type="component" value="Unassembled WGS sequence"/>
</dbReference>
<keyword evidence="3" id="KW-1185">Reference proteome</keyword>
<evidence type="ECO:0000256" key="1">
    <source>
        <dbReference type="SAM" id="Phobius"/>
    </source>
</evidence>
<dbReference type="InterPro" id="IPR007404">
    <property type="entry name" value="YdjM-like"/>
</dbReference>
<keyword evidence="1" id="KW-0472">Membrane</keyword>
<dbReference type="OrthoDB" id="5519795at2"/>
<name>A0A1H8B7J0_STIAU</name>
<organism evidence="2 3">
    <name type="scientific">Stigmatella aurantiaca</name>
    <dbReference type="NCBI Taxonomy" id="41"/>
    <lineage>
        <taxon>Bacteria</taxon>
        <taxon>Pseudomonadati</taxon>
        <taxon>Myxococcota</taxon>
        <taxon>Myxococcia</taxon>
        <taxon>Myxococcales</taxon>
        <taxon>Cystobacterineae</taxon>
        <taxon>Archangiaceae</taxon>
        <taxon>Stigmatella</taxon>
    </lineage>
</organism>
<keyword evidence="1" id="KW-1133">Transmembrane helix</keyword>
<feature type="transmembrane region" description="Helical" evidence="1">
    <location>
        <begin position="127"/>
        <end position="145"/>
    </location>
</feature>
<gene>
    <name evidence="2" type="ORF">SAMN05444354_12331</name>
</gene>
<feature type="transmembrane region" description="Helical" evidence="1">
    <location>
        <begin position="79"/>
        <end position="107"/>
    </location>
</feature>
<dbReference type="AlphaFoldDB" id="A0A1H8B7J0"/>
<dbReference type="GO" id="GO:0016787">
    <property type="term" value="F:hydrolase activity"/>
    <property type="evidence" value="ECO:0007669"/>
    <property type="project" value="UniProtKB-KW"/>
</dbReference>
<evidence type="ECO:0000313" key="2">
    <source>
        <dbReference type="EMBL" id="SEM78925.1"/>
    </source>
</evidence>
<evidence type="ECO:0000313" key="3">
    <source>
        <dbReference type="Proteomes" id="UP000182719"/>
    </source>
</evidence>
<keyword evidence="2" id="KW-0378">Hydrolase</keyword>